<dbReference type="GO" id="GO:0008270">
    <property type="term" value="F:zinc ion binding"/>
    <property type="evidence" value="ECO:0007669"/>
    <property type="project" value="UniProtKB-UniRule"/>
</dbReference>
<accession>A0A8J6PA77</accession>
<dbReference type="GO" id="GO:0003677">
    <property type="term" value="F:DNA binding"/>
    <property type="evidence" value="ECO:0007669"/>
    <property type="project" value="UniProtKB-UniRule"/>
</dbReference>
<evidence type="ECO:0000259" key="14">
    <source>
        <dbReference type="PROSITE" id="PS51194"/>
    </source>
</evidence>
<dbReference type="InterPro" id="IPR040498">
    <property type="entry name" value="PriA_CRR"/>
</dbReference>
<dbReference type="SUPFAM" id="SSF52540">
    <property type="entry name" value="P-loop containing nucleoside triphosphate hydrolases"/>
    <property type="match status" value="2"/>
</dbReference>
<dbReference type="FunFam" id="3.40.50.300:FF:000489">
    <property type="entry name" value="Primosome assembly protein PriA"/>
    <property type="match status" value="1"/>
</dbReference>
<evidence type="ECO:0000256" key="4">
    <source>
        <dbReference type="ARBA" id="ARBA00022741"/>
    </source>
</evidence>
<evidence type="ECO:0000256" key="8">
    <source>
        <dbReference type="ARBA" id="ARBA00022840"/>
    </source>
</evidence>
<keyword evidence="16" id="KW-1185">Reference proteome</keyword>
<dbReference type="GO" id="GO:0006302">
    <property type="term" value="P:double-strand break repair"/>
    <property type="evidence" value="ECO:0007669"/>
    <property type="project" value="InterPro"/>
</dbReference>
<evidence type="ECO:0000256" key="9">
    <source>
        <dbReference type="ARBA" id="ARBA00023125"/>
    </source>
</evidence>
<dbReference type="PROSITE" id="PS51194">
    <property type="entry name" value="HELICASE_CTER"/>
    <property type="match status" value="1"/>
</dbReference>
<dbReference type="PROSITE" id="PS51192">
    <property type="entry name" value="HELICASE_ATP_BIND_1"/>
    <property type="match status" value="1"/>
</dbReference>
<dbReference type="CDD" id="cd17929">
    <property type="entry name" value="DEXHc_priA"/>
    <property type="match status" value="1"/>
</dbReference>
<evidence type="ECO:0000256" key="12">
    <source>
        <dbReference type="HAMAP-Rule" id="MF_00983"/>
    </source>
</evidence>
<dbReference type="InterPro" id="IPR014001">
    <property type="entry name" value="Helicase_ATP-bd"/>
</dbReference>
<dbReference type="EMBL" id="JACVEL010000001">
    <property type="protein sequence ID" value="MBC9810932.1"/>
    <property type="molecule type" value="Genomic_DNA"/>
</dbReference>
<dbReference type="GO" id="GO:0006269">
    <property type="term" value="P:DNA replication, synthesis of primer"/>
    <property type="evidence" value="ECO:0007669"/>
    <property type="project" value="UniProtKB-KW"/>
</dbReference>
<feature type="domain" description="Helicase C-terminal" evidence="14">
    <location>
        <begin position="553"/>
        <end position="721"/>
    </location>
</feature>
<dbReference type="InterPro" id="IPR005259">
    <property type="entry name" value="PriA"/>
</dbReference>
<comment type="similarity">
    <text evidence="12">Belongs to the helicase family. PriA subfamily.</text>
</comment>
<evidence type="ECO:0000256" key="11">
    <source>
        <dbReference type="ARBA" id="ARBA00048988"/>
    </source>
</evidence>
<dbReference type="Proteomes" id="UP000652681">
    <property type="component" value="Unassembled WGS sequence"/>
</dbReference>
<comment type="function">
    <text evidence="12">Initiates the restart of stalled replication forks, which reloads the replicative helicase on sites other than the origin of replication. Recognizes and binds to abandoned replication forks and remodels them to uncover a helicase loading site. Promotes assembly of the primosome at these replication forks.</text>
</comment>
<dbReference type="InterPro" id="IPR001650">
    <property type="entry name" value="Helicase_C-like"/>
</dbReference>
<dbReference type="InterPro" id="IPR041236">
    <property type="entry name" value="PriA_C"/>
</dbReference>
<dbReference type="EC" id="5.6.2.4" evidence="12"/>
<evidence type="ECO:0000256" key="5">
    <source>
        <dbReference type="ARBA" id="ARBA00022801"/>
    </source>
</evidence>
<comment type="catalytic activity">
    <reaction evidence="11 12">
        <text>ATP + H2O = ADP + phosphate + H(+)</text>
        <dbReference type="Rhea" id="RHEA:13065"/>
        <dbReference type="ChEBI" id="CHEBI:15377"/>
        <dbReference type="ChEBI" id="CHEBI:15378"/>
        <dbReference type="ChEBI" id="CHEBI:30616"/>
        <dbReference type="ChEBI" id="CHEBI:43474"/>
        <dbReference type="ChEBI" id="CHEBI:456216"/>
        <dbReference type="EC" id="5.6.2.4"/>
    </reaction>
</comment>
<feature type="binding site" evidence="12">
    <location>
        <position position="541"/>
    </location>
    <ligand>
        <name>Zn(2+)</name>
        <dbReference type="ChEBI" id="CHEBI:29105"/>
        <label>2</label>
    </ligand>
</feature>
<keyword evidence="5 12" id="KW-0378">Hydrolase</keyword>
<dbReference type="NCBIfam" id="TIGR00595">
    <property type="entry name" value="priA"/>
    <property type="match status" value="1"/>
</dbReference>
<gene>
    <name evidence="12 15" type="primary">priA</name>
    <name evidence="15" type="ORF">H9Y05_00445</name>
</gene>
<protein>
    <recommendedName>
        <fullName evidence="12">Replication restart protein PriA</fullName>
    </recommendedName>
    <alternativeName>
        <fullName evidence="12">ATP-dependent DNA helicase PriA</fullName>
        <ecNumber evidence="12">5.6.2.4</ecNumber>
    </alternativeName>
    <alternativeName>
        <fullName evidence="12">DNA 3'-5' helicase PriA</fullName>
    </alternativeName>
</protein>
<keyword evidence="3 12" id="KW-0479">Metal-binding</keyword>
<feature type="binding site" evidence="12">
    <location>
        <position position="538"/>
    </location>
    <ligand>
        <name>Zn(2+)</name>
        <dbReference type="ChEBI" id="CHEBI:29105"/>
        <label>2</label>
    </ligand>
</feature>
<dbReference type="RefSeq" id="WP_216713203.1">
    <property type="nucleotide sequence ID" value="NZ_JACVEL010000001.1"/>
</dbReference>
<feature type="binding site" evidence="12">
    <location>
        <position position="559"/>
    </location>
    <ligand>
        <name>Zn(2+)</name>
        <dbReference type="ChEBI" id="CHEBI:29105"/>
        <label>2</label>
    </ligand>
</feature>
<evidence type="ECO:0000256" key="1">
    <source>
        <dbReference type="ARBA" id="ARBA00022515"/>
    </source>
</evidence>
<comment type="caution">
    <text evidence="15">The sequence shown here is derived from an EMBL/GenBank/DDBJ whole genome shotgun (WGS) entry which is preliminary data.</text>
</comment>
<comment type="cofactor">
    <cofactor evidence="12">
        <name>Zn(2+)</name>
        <dbReference type="ChEBI" id="CHEBI:29105"/>
    </cofactor>
    <text evidence="12">Binds 2 zinc ions per subunit.</text>
</comment>
<dbReference type="SMART" id="SM00490">
    <property type="entry name" value="HELICc"/>
    <property type="match status" value="1"/>
</dbReference>
<dbReference type="FunFam" id="3.40.1440.60:FF:000001">
    <property type="entry name" value="Primosomal protein N"/>
    <property type="match status" value="1"/>
</dbReference>
<dbReference type="GO" id="GO:1990077">
    <property type="term" value="C:primosome complex"/>
    <property type="evidence" value="ECO:0007669"/>
    <property type="project" value="UniProtKB-UniRule"/>
</dbReference>
<comment type="catalytic activity">
    <reaction evidence="12">
        <text>Couples ATP hydrolysis with the unwinding of duplex DNA by translocating in the 3'-5' direction.</text>
        <dbReference type="EC" id="5.6.2.4"/>
    </reaction>
</comment>
<evidence type="ECO:0000259" key="13">
    <source>
        <dbReference type="PROSITE" id="PS51192"/>
    </source>
</evidence>
<dbReference type="SMART" id="SM00487">
    <property type="entry name" value="DEXDc"/>
    <property type="match status" value="1"/>
</dbReference>
<dbReference type="Pfam" id="PF00270">
    <property type="entry name" value="DEAD"/>
    <property type="match status" value="1"/>
</dbReference>
<keyword evidence="4 12" id="KW-0547">Nucleotide-binding</keyword>
<comment type="subunit">
    <text evidence="12">Component of the replication restart primosome.</text>
</comment>
<dbReference type="Gene3D" id="3.40.1440.60">
    <property type="entry name" value="PriA, 3(prime) DNA-binding domain"/>
    <property type="match status" value="1"/>
</dbReference>
<feature type="binding site" evidence="12">
    <location>
        <position position="569"/>
    </location>
    <ligand>
        <name>Zn(2+)</name>
        <dbReference type="ChEBI" id="CHEBI:29105"/>
        <label>1</label>
    </ligand>
</feature>
<dbReference type="HAMAP" id="MF_00983">
    <property type="entry name" value="PriA"/>
    <property type="match status" value="1"/>
</dbReference>
<keyword evidence="2 12" id="KW-0235">DNA replication</keyword>
<evidence type="ECO:0000313" key="16">
    <source>
        <dbReference type="Proteomes" id="UP000652681"/>
    </source>
</evidence>
<dbReference type="CDD" id="cd18804">
    <property type="entry name" value="SF2_C_priA"/>
    <property type="match status" value="1"/>
</dbReference>
<dbReference type="Gene3D" id="3.40.50.300">
    <property type="entry name" value="P-loop containing nucleotide triphosphate hydrolases"/>
    <property type="match status" value="2"/>
</dbReference>
<evidence type="ECO:0000256" key="2">
    <source>
        <dbReference type="ARBA" id="ARBA00022705"/>
    </source>
</evidence>
<keyword evidence="1 12" id="KW-0639">Primosome</keyword>
<dbReference type="InterPro" id="IPR041222">
    <property type="entry name" value="PriA_3primeBD"/>
</dbReference>
<keyword evidence="9 12" id="KW-0238">DNA-binding</keyword>
<dbReference type="GO" id="GO:0005524">
    <property type="term" value="F:ATP binding"/>
    <property type="evidence" value="ECO:0007669"/>
    <property type="project" value="UniProtKB-UniRule"/>
</dbReference>
<dbReference type="PANTHER" id="PTHR30580:SF0">
    <property type="entry name" value="PRIMOSOMAL PROTEIN N"/>
    <property type="match status" value="1"/>
</dbReference>
<proteinExistence type="inferred from homology"/>
<dbReference type="GO" id="GO:0043138">
    <property type="term" value="F:3'-5' DNA helicase activity"/>
    <property type="evidence" value="ECO:0007669"/>
    <property type="project" value="UniProtKB-EC"/>
</dbReference>
<sequence length="822" mass="94242">MDERKTLFADVILPVPVHREFTYRVPFEMNTYIREGVRVVVPFGKSKFYTAIVTKVHETVPSYTAKYVEYILDEAPIITGNQYAFWKWIAKYYMAPIGDVLNAALPANFKLASETKIQLHPDFEKGMELAEKEETLVETLEIREELTLKELSEILGIKNVHPIIKRLIDKGIVITQEELNQKYTPKKESFVCINPVFTEEDLNNVLASLETTKSKASQLDGLLTILKLRLDTRQEYIAKKTVLEHGISASTLTTLEKNGYILIEKLEVSRLRALDPSETEIKELSEAQETAYREITESFEKHFVTLLFGVTGSGKTEIYVKLIKEQLERGKQVLFLLPEIALTTQLIQRLSVYFGEYIGVYHSKFNQNERVEIWNNVLADNPSKFRLIVGARSSVFLPFKNLGLIIVDEEHESSFKQYDPSPRYNARDAALVLAKLHNAKVLLGSATPAMETYFNAQSGKYGFVELTTRFGGVQLPEIQCADMRKARIQKSMQSDFSSFLIDEIRETLNKNKQIILFQNRRGYTPLWMCEICHWTPRCTNCDVSLTYHKQTNSLKCHYCSYVQPPVGTCAACGSHRIKMLGFGTEKIEDDLATIFPAAAIQRLDLDTTRNKHAYENILNDFGERKIDILIGTQMVSKGLDFKDVALVGILDADLMLNRSDFRAFERSFQLMSQVAGRAGRDHERGKVIIQTGDVDHWVIQKVHQHDYKSFYNAEIIERKNFFYPPFYKIINITLKHKDEQVVSSGAQQLATSLRSVFKERVLGPEFPVVRRIQNQFLKQIKLKIERHAPDSKIKDKISELIDTFYSHATHKSIRVVIDVDPA</sequence>
<keyword evidence="10 12" id="KW-0413">Isomerase</keyword>
<feature type="domain" description="Helicase ATP-binding" evidence="13">
    <location>
        <begin position="296"/>
        <end position="466"/>
    </location>
</feature>
<evidence type="ECO:0000256" key="3">
    <source>
        <dbReference type="ARBA" id="ARBA00022723"/>
    </source>
</evidence>
<evidence type="ECO:0000256" key="6">
    <source>
        <dbReference type="ARBA" id="ARBA00022806"/>
    </source>
</evidence>
<feature type="binding site" evidence="12">
    <location>
        <position position="572"/>
    </location>
    <ligand>
        <name>Zn(2+)</name>
        <dbReference type="ChEBI" id="CHEBI:29105"/>
        <label>1</label>
    </ligand>
</feature>
<evidence type="ECO:0000256" key="7">
    <source>
        <dbReference type="ARBA" id="ARBA00022833"/>
    </source>
</evidence>
<dbReference type="Pfam" id="PF18319">
    <property type="entry name" value="Zn_ribbon_PriA"/>
    <property type="match status" value="1"/>
</dbReference>
<keyword evidence="8 12" id="KW-0067">ATP-binding</keyword>
<dbReference type="PANTHER" id="PTHR30580">
    <property type="entry name" value="PRIMOSOMAL PROTEIN N"/>
    <property type="match status" value="1"/>
</dbReference>
<keyword evidence="7 12" id="KW-0862">Zinc</keyword>
<dbReference type="AlphaFoldDB" id="A0A8J6PA77"/>
<dbReference type="InterPro" id="IPR027417">
    <property type="entry name" value="P-loop_NTPase"/>
</dbReference>
<feature type="binding site" evidence="12">
    <location>
        <position position="532"/>
    </location>
    <ligand>
        <name>Zn(2+)</name>
        <dbReference type="ChEBI" id="CHEBI:29105"/>
        <label>1</label>
    </ligand>
</feature>
<reference evidence="15" key="1">
    <citation type="submission" date="2020-09" db="EMBL/GenBank/DDBJ databases">
        <title>Taishania pollutisoli gen. nov., sp. nov., Isolated from Tetrabromobisphenol A-Contaminated Soil.</title>
        <authorList>
            <person name="Chen Q."/>
        </authorList>
    </citation>
    <scope>NUCLEOTIDE SEQUENCE</scope>
    <source>
        <strain evidence="15">CZZ-1</strain>
    </source>
</reference>
<dbReference type="Pfam" id="PF18074">
    <property type="entry name" value="PriA_C"/>
    <property type="match status" value="1"/>
</dbReference>
<feature type="binding site" evidence="12">
    <location>
        <position position="556"/>
    </location>
    <ligand>
        <name>Zn(2+)</name>
        <dbReference type="ChEBI" id="CHEBI:29105"/>
        <label>2</label>
    </ligand>
</feature>
<name>A0A8J6PA77_9FLAO</name>
<keyword evidence="6 12" id="KW-0347">Helicase</keyword>
<feature type="binding site" evidence="12">
    <location>
        <position position="529"/>
    </location>
    <ligand>
        <name>Zn(2+)</name>
        <dbReference type="ChEBI" id="CHEBI:29105"/>
        <label>1</label>
    </ligand>
</feature>
<evidence type="ECO:0000256" key="10">
    <source>
        <dbReference type="ARBA" id="ARBA00023235"/>
    </source>
</evidence>
<dbReference type="Pfam" id="PF00271">
    <property type="entry name" value="Helicase_C"/>
    <property type="match status" value="1"/>
</dbReference>
<dbReference type="Pfam" id="PF17764">
    <property type="entry name" value="PriA_3primeBD"/>
    <property type="match status" value="1"/>
</dbReference>
<dbReference type="InterPro" id="IPR042115">
    <property type="entry name" value="PriA_3primeBD_sf"/>
</dbReference>
<dbReference type="InterPro" id="IPR011545">
    <property type="entry name" value="DEAD/DEAH_box_helicase_dom"/>
</dbReference>
<organism evidence="15 16">
    <name type="scientific">Taishania pollutisoli</name>
    <dbReference type="NCBI Taxonomy" id="2766479"/>
    <lineage>
        <taxon>Bacteria</taxon>
        <taxon>Pseudomonadati</taxon>
        <taxon>Bacteroidota</taxon>
        <taxon>Flavobacteriia</taxon>
        <taxon>Flavobacteriales</taxon>
        <taxon>Crocinitomicaceae</taxon>
        <taxon>Taishania</taxon>
    </lineage>
</organism>
<dbReference type="GO" id="GO:0016787">
    <property type="term" value="F:hydrolase activity"/>
    <property type="evidence" value="ECO:0007669"/>
    <property type="project" value="UniProtKB-KW"/>
</dbReference>
<dbReference type="GO" id="GO:0006310">
    <property type="term" value="P:DNA recombination"/>
    <property type="evidence" value="ECO:0007669"/>
    <property type="project" value="InterPro"/>
</dbReference>
<evidence type="ECO:0000313" key="15">
    <source>
        <dbReference type="EMBL" id="MBC9810932.1"/>
    </source>
</evidence>
<dbReference type="GO" id="GO:0006270">
    <property type="term" value="P:DNA replication initiation"/>
    <property type="evidence" value="ECO:0007669"/>
    <property type="project" value="TreeGrafter"/>
</dbReference>